<comment type="caution">
    <text evidence="1">The sequence shown here is derived from an EMBL/GenBank/DDBJ whole genome shotgun (WGS) entry which is preliminary data.</text>
</comment>
<accession>A0A562DIV7</accession>
<sequence>MRAGHGYVSGLSASTSILAMPVSSSMSLTVNTNVGRVR</sequence>
<dbReference type="Proteomes" id="UP000317573">
    <property type="component" value="Unassembled WGS sequence"/>
</dbReference>
<reference evidence="1 2" key="1">
    <citation type="submission" date="2019-07" db="EMBL/GenBank/DDBJ databases">
        <title>Genome sequencing of lignin-degrading bacterial isolates.</title>
        <authorList>
            <person name="Gladden J."/>
        </authorList>
    </citation>
    <scope>NUCLEOTIDE SEQUENCE [LARGE SCALE GENOMIC DNA]</scope>
    <source>
        <strain evidence="1 2">J45</strain>
    </source>
</reference>
<gene>
    <name evidence="1" type="ORF">L618_005200000130</name>
</gene>
<name>A0A562DIV7_RHORH</name>
<dbReference type="AlphaFoldDB" id="A0A562DIV7"/>
<organism evidence="1 2">
    <name type="scientific">Rhodococcus rhodochrous J45</name>
    <dbReference type="NCBI Taxonomy" id="935266"/>
    <lineage>
        <taxon>Bacteria</taxon>
        <taxon>Bacillati</taxon>
        <taxon>Actinomycetota</taxon>
        <taxon>Actinomycetes</taxon>
        <taxon>Mycobacteriales</taxon>
        <taxon>Nocardiaceae</taxon>
        <taxon>Rhodococcus</taxon>
    </lineage>
</organism>
<evidence type="ECO:0000313" key="2">
    <source>
        <dbReference type="Proteomes" id="UP000317573"/>
    </source>
</evidence>
<evidence type="ECO:0000313" key="1">
    <source>
        <dbReference type="EMBL" id="TWH09526.1"/>
    </source>
</evidence>
<dbReference type="EMBL" id="VLJT01000053">
    <property type="protein sequence ID" value="TWH09526.1"/>
    <property type="molecule type" value="Genomic_DNA"/>
</dbReference>
<protein>
    <submittedName>
        <fullName evidence="1">Uncharacterized protein</fullName>
    </submittedName>
</protein>
<proteinExistence type="predicted"/>